<comment type="caution">
    <text evidence="3">The sequence shown here is derived from an EMBL/GenBank/DDBJ whole genome shotgun (WGS) entry which is preliminary data.</text>
</comment>
<evidence type="ECO:0000256" key="1">
    <source>
        <dbReference type="SAM" id="Phobius"/>
    </source>
</evidence>
<feature type="domain" description="Anti-sigma K factor RskA C-terminal" evidence="2">
    <location>
        <begin position="92"/>
        <end position="215"/>
    </location>
</feature>
<accession>A0A2T0W172</accession>
<keyword evidence="1" id="KW-1133">Transmembrane helix</keyword>
<dbReference type="PANTHER" id="PTHR37461:SF1">
    <property type="entry name" value="ANTI-SIGMA-K FACTOR RSKA"/>
    <property type="match status" value="1"/>
</dbReference>
<reference evidence="3 4" key="1">
    <citation type="submission" date="2018-03" db="EMBL/GenBank/DDBJ databases">
        <title>Genomic Encyclopedia of Archaeal and Bacterial Type Strains, Phase II (KMG-II): from individual species to whole genera.</title>
        <authorList>
            <person name="Goeker M."/>
        </authorList>
    </citation>
    <scope>NUCLEOTIDE SEQUENCE [LARGE SCALE GENOMIC DNA]</scope>
    <source>
        <strain evidence="3 4">DSM 101533</strain>
    </source>
</reference>
<feature type="transmembrane region" description="Helical" evidence="1">
    <location>
        <begin position="83"/>
        <end position="107"/>
    </location>
</feature>
<dbReference type="PANTHER" id="PTHR37461">
    <property type="entry name" value="ANTI-SIGMA-K FACTOR RSKA"/>
    <property type="match status" value="1"/>
</dbReference>
<name>A0A2T0W172_9RHOB</name>
<dbReference type="GO" id="GO:0005886">
    <property type="term" value="C:plasma membrane"/>
    <property type="evidence" value="ECO:0007669"/>
    <property type="project" value="InterPro"/>
</dbReference>
<dbReference type="EMBL" id="PVTP01000004">
    <property type="protein sequence ID" value="PRY78368.1"/>
    <property type="molecule type" value="Genomic_DNA"/>
</dbReference>
<evidence type="ECO:0000313" key="3">
    <source>
        <dbReference type="EMBL" id="PRY78368.1"/>
    </source>
</evidence>
<evidence type="ECO:0000259" key="2">
    <source>
        <dbReference type="Pfam" id="PF10099"/>
    </source>
</evidence>
<dbReference type="Pfam" id="PF10099">
    <property type="entry name" value="RskA_C"/>
    <property type="match status" value="1"/>
</dbReference>
<evidence type="ECO:0000313" key="4">
    <source>
        <dbReference type="Proteomes" id="UP000238007"/>
    </source>
</evidence>
<keyword evidence="4" id="KW-1185">Reference proteome</keyword>
<keyword evidence="1" id="KW-0812">Transmembrane</keyword>
<dbReference type="RefSeq" id="WP_106356822.1">
    <property type="nucleotide sequence ID" value="NZ_PVTP01000004.1"/>
</dbReference>
<dbReference type="InterPro" id="IPR051474">
    <property type="entry name" value="Anti-sigma-K/W_factor"/>
</dbReference>
<dbReference type="GO" id="GO:0006417">
    <property type="term" value="P:regulation of translation"/>
    <property type="evidence" value="ECO:0007669"/>
    <property type="project" value="TreeGrafter"/>
</dbReference>
<sequence>MTDDVTDDAPLSAAAEYALGLLTPSEARAFEEQMNRDINLRAELVLWQEHLVTLTDDIAPVAPPEHTFQEIADRLFGVQQKRWSLTSLLAGAASAIALAAAVAFVILPAPNPSHNDLIAGLVGDEIGLQVDAVFDPDTNTLTVDRLAGGPAEGRVFEIWLIAGDDAPVSLGLLPDAPSGQVKIATELAALFAGGVLALSDEPPGGSPTGAPTGDVVAVAPLNSV</sequence>
<protein>
    <submittedName>
        <fullName evidence="3">Anti-sigma-K factor RskA</fullName>
    </submittedName>
</protein>
<dbReference type="OrthoDB" id="9816387at2"/>
<gene>
    <name evidence="3" type="ORF">CLV80_104337</name>
</gene>
<dbReference type="InterPro" id="IPR018764">
    <property type="entry name" value="RskA_C"/>
</dbReference>
<organism evidence="3 4">
    <name type="scientific">Yoonia maritima</name>
    <dbReference type="NCBI Taxonomy" id="1435347"/>
    <lineage>
        <taxon>Bacteria</taxon>
        <taxon>Pseudomonadati</taxon>
        <taxon>Pseudomonadota</taxon>
        <taxon>Alphaproteobacteria</taxon>
        <taxon>Rhodobacterales</taxon>
        <taxon>Paracoccaceae</taxon>
        <taxon>Yoonia</taxon>
    </lineage>
</organism>
<proteinExistence type="predicted"/>
<keyword evidence="1" id="KW-0472">Membrane</keyword>
<dbReference type="GO" id="GO:0016989">
    <property type="term" value="F:sigma factor antagonist activity"/>
    <property type="evidence" value="ECO:0007669"/>
    <property type="project" value="TreeGrafter"/>
</dbReference>
<dbReference type="Proteomes" id="UP000238007">
    <property type="component" value="Unassembled WGS sequence"/>
</dbReference>
<dbReference type="AlphaFoldDB" id="A0A2T0W172"/>